<feature type="domain" description="NolW-like" evidence="14">
    <location>
        <begin position="345"/>
        <end position="429"/>
    </location>
</feature>
<keyword evidence="9" id="KW-0998">Cell outer membrane</keyword>
<dbReference type="InterPro" id="IPR001775">
    <property type="entry name" value="GspD/PilQ"/>
</dbReference>
<evidence type="ECO:0000256" key="5">
    <source>
        <dbReference type="ARBA" id="ARBA00022692"/>
    </source>
</evidence>
<dbReference type="GO" id="GO:0015628">
    <property type="term" value="P:protein secretion by the type II secretion system"/>
    <property type="evidence" value="ECO:0007669"/>
    <property type="project" value="InterPro"/>
</dbReference>
<keyword evidence="4" id="KW-1134">Transmembrane beta strand</keyword>
<feature type="domain" description="GspD-like N0" evidence="15">
    <location>
        <begin position="96"/>
        <end position="163"/>
    </location>
</feature>
<dbReference type="InterPro" id="IPR004846">
    <property type="entry name" value="T2SS/T3SS_dom"/>
</dbReference>
<evidence type="ECO:0000256" key="11">
    <source>
        <dbReference type="SAM" id="MobiDB-lite"/>
    </source>
</evidence>
<dbReference type="PANTHER" id="PTHR30332">
    <property type="entry name" value="PROBABLE GENERAL SECRETION PATHWAY PROTEIN D"/>
    <property type="match status" value="1"/>
</dbReference>
<dbReference type="PRINTS" id="PR00811">
    <property type="entry name" value="BCTERIALGSPD"/>
</dbReference>
<evidence type="ECO:0000259" key="15">
    <source>
        <dbReference type="Pfam" id="PF21305"/>
    </source>
</evidence>
<evidence type="ECO:0000256" key="6">
    <source>
        <dbReference type="ARBA" id="ARBA00022729"/>
    </source>
</evidence>
<keyword evidence="5" id="KW-0812">Transmembrane</keyword>
<evidence type="ECO:0000259" key="14">
    <source>
        <dbReference type="Pfam" id="PF03958"/>
    </source>
</evidence>
<feature type="compositionally biased region" description="Low complexity" evidence="11">
    <location>
        <begin position="43"/>
        <end position="67"/>
    </location>
</feature>
<accession>A0A2S9YTB3</accession>
<evidence type="ECO:0000256" key="10">
    <source>
        <dbReference type="RuleBase" id="RU004004"/>
    </source>
</evidence>
<dbReference type="PANTHER" id="PTHR30332:SF24">
    <property type="entry name" value="SECRETIN GSPD-RELATED"/>
    <property type="match status" value="1"/>
</dbReference>
<dbReference type="Gene3D" id="3.30.1370.120">
    <property type="match status" value="3"/>
</dbReference>
<feature type="region of interest" description="Disordered" evidence="11">
    <location>
        <begin position="43"/>
        <end position="74"/>
    </location>
</feature>
<dbReference type="InterPro" id="IPR013356">
    <property type="entry name" value="T2SS_GspD"/>
</dbReference>
<organism evidence="16 17">
    <name type="scientific">Enhygromyxa salina</name>
    <dbReference type="NCBI Taxonomy" id="215803"/>
    <lineage>
        <taxon>Bacteria</taxon>
        <taxon>Pseudomonadati</taxon>
        <taxon>Myxococcota</taxon>
        <taxon>Polyangia</taxon>
        <taxon>Nannocystales</taxon>
        <taxon>Nannocystaceae</taxon>
        <taxon>Enhygromyxa</taxon>
    </lineage>
</organism>
<sequence length="795" mass="85187">MSIHRTVCTPRGSEPSLRRVLACFITALALCVTSLPVFAAPPGRSTAPPTATAPPTTGTAGTAPSGGEMSGDEAGLGPNMCKKWPADKKFTITIPREAELEQLVQWMMTISCQKFIWNAKIRSGKVTILSPVQVSLREAYAAFYAAIESMGLTVEPAGDYFKIVESTDAKSLNLPVYEDGKPVPNNDRFVTQLIQVQPENVKDITDLANKLKGKQGDVQVVGNMLIVTDRGSVVRRLLKIITEVDTGAAENGEKIFFYQLQYADAEEVAQIIRDVFGEGAGGGGKGGKGAAAAAGEANFSRVIVDERTGTLIITTTASDYVTILRLVQQLDVRLPGGGGRIHVKRLRNADPKELATVLQSLVQGGPGGAGAAQTRGKGASEGGVGVELFSGDVKITADEATRSLVIVASAADYTSLEPVIDELDRDRKQVYLEIYLLEASVGRTLTTGAGAHFAGQFNTAGGQGVGLVSSSPSADVSSLVLSPQALQGLAGGVLGPLLTGSGQLLGTPNDIPAFGVVLQAIQSNEDVNVVAEPHIYTADNKEAQIEVGRKVPTPGALQFGGGGQGTSLTPLQSISREDVTLDIKVTPHVKDDTSLTLDIELEDRDLVSTHPTLGVTTTKRRIKLENVLARDDLPLVLGGLMREREIENTEQVPGLGSIPILGWLFKRRVKKKEKINLLIILIPHVVETADDIRRIHERRTRERYEFLERETSFKRRDLATNVNYRSKAGLLANIDREARRLESEELLLRQAEAELTADRITGEIGMSPRPADEGEDETSAAKPRPKPRPSAGTTK</sequence>
<dbReference type="GO" id="GO:0009279">
    <property type="term" value="C:cell outer membrane"/>
    <property type="evidence" value="ECO:0007669"/>
    <property type="project" value="UniProtKB-SubCell"/>
</dbReference>
<comment type="subcellular location">
    <subcellularLocation>
        <location evidence="1 10">Cell outer membrane</location>
    </subcellularLocation>
</comment>
<feature type="domain" description="NolW-like" evidence="14">
    <location>
        <begin position="257"/>
        <end position="333"/>
    </location>
</feature>
<evidence type="ECO:0000256" key="8">
    <source>
        <dbReference type="ARBA" id="ARBA00023136"/>
    </source>
</evidence>
<feature type="chain" id="PRO_5015399696" evidence="12">
    <location>
        <begin position="40"/>
        <end position="795"/>
    </location>
</feature>
<dbReference type="AlphaFoldDB" id="A0A2S9YTB3"/>
<protein>
    <submittedName>
        <fullName evidence="16">Type II secretion system protein D</fullName>
    </submittedName>
</protein>
<evidence type="ECO:0000256" key="3">
    <source>
        <dbReference type="ARBA" id="ARBA00022448"/>
    </source>
</evidence>
<comment type="caution">
    <text evidence="16">The sequence shown here is derived from an EMBL/GenBank/DDBJ whole genome shotgun (WGS) entry which is preliminary data.</text>
</comment>
<evidence type="ECO:0000259" key="13">
    <source>
        <dbReference type="Pfam" id="PF00263"/>
    </source>
</evidence>
<dbReference type="GO" id="GO:0015627">
    <property type="term" value="C:type II protein secretion system complex"/>
    <property type="evidence" value="ECO:0007669"/>
    <property type="project" value="InterPro"/>
</dbReference>
<name>A0A2S9YTB3_9BACT</name>
<keyword evidence="8" id="KW-0472">Membrane</keyword>
<keyword evidence="6 12" id="KW-0732">Signal</keyword>
<dbReference type="InterPro" id="IPR049371">
    <property type="entry name" value="GspD-like_N0"/>
</dbReference>
<keyword evidence="3 10" id="KW-0813">Transport</keyword>
<comment type="similarity">
    <text evidence="2">Belongs to the bacterial secretin family. GSP D subfamily.</text>
</comment>
<dbReference type="Pfam" id="PF21305">
    <property type="entry name" value="type_II_gspD_N0"/>
    <property type="match status" value="1"/>
</dbReference>
<reference evidence="16 17" key="1">
    <citation type="submission" date="2018-03" db="EMBL/GenBank/DDBJ databases">
        <title>Draft Genome Sequences of the Obligatory Marine Myxobacteria Enhygromyxa salina SWB007.</title>
        <authorList>
            <person name="Poehlein A."/>
            <person name="Moghaddam J.A."/>
            <person name="Harms H."/>
            <person name="Alanjari M."/>
            <person name="Koenig G.M."/>
            <person name="Daniel R."/>
            <person name="Schaeberle T.F."/>
        </authorList>
    </citation>
    <scope>NUCLEOTIDE SEQUENCE [LARGE SCALE GENOMIC DNA]</scope>
    <source>
        <strain evidence="16 17">SWB007</strain>
    </source>
</reference>
<dbReference type="InterPro" id="IPR038591">
    <property type="entry name" value="NolW-like_sf"/>
</dbReference>
<evidence type="ECO:0000256" key="7">
    <source>
        <dbReference type="ARBA" id="ARBA00022927"/>
    </source>
</evidence>
<dbReference type="RefSeq" id="WP_106088975.1">
    <property type="nucleotide sequence ID" value="NZ_PVNL01000042.1"/>
</dbReference>
<dbReference type="EMBL" id="PVNL01000042">
    <property type="protein sequence ID" value="PRQ08333.1"/>
    <property type="molecule type" value="Genomic_DNA"/>
</dbReference>
<dbReference type="InterPro" id="IPR005644">
    <property type="entry name" value="NolW-like"/>
</dbReference>
<evidence type="ECO:0000256" key="12">
    <source>
        <dbReference type="SAM" id="SignalP"/>
    </source>
</evidence>
<keyword evidence="7" id="KW-0653">Protein transport</keyword>
<evidence type="ECO:0000256" key="4">
    <source>
        <dbReference type="ARBA" id="ARBA00022452"/>
    </source>
</evidence>
<gene>
    <name evidence="16" type="primary">xcpQ</name>
    <name evidence="16" type="ORF">ENSA7_19600</name>
</gene>
<dbReference type="InterPro" id="IPR050810">
    <property type="entry name" value="Bact_Secretion_Sys_Channel"/>
</dbReference>
<feature type="domain" description="Type II/III secretion system secretin-like" evidence="13">
    <location>
        <begin position="520"/>
        <end position="687"/>
    </location>
</feature>
<evidence type="ECO:0000313" key="16">
    <source>
        <dbReference type="EMBL" id="PRQ08333.1"/>
    </source>
</evidence>
<dbReference type="OrthoDB" id="9775455at2"/>
<evidence type="ECO:0000256" key="2">
    <source>
        <dbReference type="ARBA" id="ARBA00006980"/>
    </source>
</evidence>
<dbReference type="Proteomes" id="UP000238823">
    <property type="component" value="Unassembled WGS sequence"/>
</dbReference>
<dbReference type="NCBIfam" id="TIGR02517">
    <property type="entry name" value="type_II_gspD"/>
    <property type="match status" value="1"/>
</dbReference>
<dbReference type="Pfam" id="PF03958">
    <property type="entry name" value="Secretin_N"/>
    <property type="match status" value="2"/>
</dbReference>
<evidence type="ECO:0000313" key="17">
    <source>
        <dbReference type="Proteomes" id="UP000238823"/>
    </source>
</evidence>
<dbReference type="Pfam" id="PF00263">
    <property type="entry name" value="Secretin"/>
    <property type="match status" value="1"/>
</dbReference>
<proteinExistence type="inferred from homology"/>
<feature type="region of interest" description="Disordered" evidence="11">
    <location>
        <begin position="758"/>
        <end position="795"/>
    </location>
</feature>
<evidence type="ECO:0000256" key="9">
    <source>
        <dbReference type="ARBA" id="ARBA00023237"/>
    </source>
</evidence>
<evidence type="ECO:0000256" key="1">
    <source>
        <dbReference type="ARBA" id="ARBA00004442"/>
    </source>
</evidence>
<feature type="signal peptide" evidence="12">
    <location>
        <begin position="1"/>
        <end position="39"/>
    </location>
</feature>